<name>A0A2N5ZEB9_MUIH1</name>
<keyword evidence="4" id="KW-0408">Iron</keyword>
<organism evidence="7 8">
    <name type="scientific">Muiribacterium halophilum</name>
    <dbReference type="NCBI Taxonomy" id="2053465"/>
    <lineage>
        <taxon>Bacteria</taxon>
        <taxon>Candidatus Muiribacteriota</taxon>
        <taxon>Candidatus Muiribacteriia</taxon>
        <taxon>Candidatus Muiribacteriales</taxon>
        <taxon>Candidatus Muiribacteriaceae</taxon>
        <taxon>Candidatus Muiribacterium</taxon>
    </lineage>
</organism>
<feature type="domain" description="Radical SAM core" evidence="6">
    <location>
        <begin position="181"/>
        <end position="404"/>
    </location>
</feature>
<dbReference type="SFLD" id="SFLDG01082">
    <property type="entry name" value="B12-binding_domain_containing"/>
    <property type="match status" value="1"/>
</dbReference>
<dbReference type="Proteomes" id="UP000234857">
    <property type="component" value="Unassembled WGS sequence"/>
</dbReference>
<dbReference type="InterPro" id="IPR023404">
    <property type="entry name" value="rSAM_horseshoe"/>
</dbReference>
<keyword evidence="3" id="KW-0479">Metal-binding</keyword>
<dbReference type="PANTHER" id="PTHR43409:SF7">
    <property type="entry name" value="BLL1977 PROTEIN"/>
    <property type="match status" value="1"/>
</dbReference>
<comment type="caution">
    <text evidence="7">The sequence shown here is derived from an EMBL/GenBank/DDBJ whole genome shotgun (WGS) entry which is preliminary data.</text>
</comment>
<dbReference type="GO" id="GO:0031419">
    <property type="term" value="F:cobalamin binding"/>
    <property type="evidence" value="ECO:0007669"/>
    <property type="project" value="InterPro"/>
</dbReference>
<sequence length="487" mass="57065">MKIVCFYEAYESLAFERFFSIFKKYYIDHDLVMDRGIFSDYSIINPFFSKKIDSLVKMISDDILKKEPTHVMFSVFTDNLIKIQKIAELIRSKNKNIQIIAGGPHSTTMYRKMLNTGLFDIVVRGAGEDFIRCLCNNRPLDGKGACYIKENNIVENEFSLVPEEEFVDLKEDKDLFLKNMPWNREYIHTISSFGCYFKCSYCYHSVFQKPCKVIRKNIDVFIDQLLSLKKQGFKKVVFHDDLFISDRDHIIRFLTEYKKKIALPFMCIVYPAFLDKKICRLLKEAGCVNVEIGSQVLSDRLRKKYLQRSDKSSQVINAMRLLHRYNLSFTVDHIFGIPEETLKIHERSILEYIKYRPSRIHFCYMTIYPASKINNILLDKGLIDQKKIDLCESGIVDNVNMGGSVKVNEDLKRLEIIGHLAGIFSENLIRRLIRHRVYRILPSKLALLSKYFSYSIIALIKGNEFNIELQLKRYLSSLMKMLTMLLK</sequence>
<gene>
    <name evidence="7" type="ORF">C0601_08680</name>
</gene>
<dbReference type="InterPro" id="IPR006638">
    <property type="entry name" value="Elp3/MiaA/NifB-like_rSAM"/>
</dbReference>
<dbReference type="Gene3D" id="3.40.50.280">
    <property type="entry name" value="Cobalamin-binding domain"/>
    <property type="match status" value="1"/>
</dbReference>
<evidence type="ECO:0000256" key="4">
    <source>
        <dbReference type="ARBA" id="ARBA00023004"/>
    </source>
</evidence>
<proteinExistence type="predicted"/>
<evidence type="ECO:0000256" key="1">
    <source>
        <dbReference type="ARBA" id="ARBA00001966"/>
    </source>
</evidence>
<dbReference type="SUPFAM" id="SSF102114">
    <property type="entry name" value="Radical SAM enzymes"/>
    <property type="match status" value="1"/>
</dbReference>
<dbReference type="InterPro" id="IPR007197">
    <property type="entry name" value="rSAM"/>
</dbReference>
<evidence type="ECO:0000313" key="8">
    <source>
        <dbReference type="Proteomes" id="UP000234857"/>
    </source>
</evidence>
<dbReference type="Pfam" id="PF02310">
    <property type="entry name" value="B12-binding"/>
    <property type="match status" value="1"/>
</dbReference>
<protein>
    <recommendedName>
        <fullName evidence="6">Radical SAM core domain-containing protein</fullName>
    </recommendedName>
</protein>
<dbReference type="GO" id="GO:0003824">
    <property type="term" value="F:catalytic activity"/>
    <property type="evidence" value="ECO:0007669"/>
    <property type="project" value="InterPro"/>
</dbReference>
<dbReference type="GO" id="GO:0051536">
    <property type="term" value="F:iron-sulfur cluster binding"/>
    <property type="evidence" value="ECO:0007669"/>
    <property type="project" value="UniProtKB-KW"/>
</dbReference>
<dbReference type="EMBL" id="PKTG01000098">
    <property type="protein sequence ID" value="PLX16974.1"/>
    <property type="molecule type" value="Genomic_DNA"/>
</dbReference>
<comment type="cofactor">
    <cofactor evidence="1">
        <name>[4Fe-4S] cluster</name>
        <dbReference type="ChEBI" id="CHEBI:49883"/>
    </cofactor>
</comment>
<dbReference type="PROSITE" id="PS51918">
    <property type="entry name" value="RADICAL_SAM"/>
    <property type="match status" value="1"/>
</dbReference>
<dbReference type="PANTHER" id="PTHR43409">
    <property type="entry name" value="ANAEROBIC MAGNESIUM-PROTOPORPHYRIN IX MONOMETHYL ESTER CYCLASE-RELATED"/>
    <property type="match status" value="1"/>
</dbReference>
<dbReference type="Pfam" id="PF04055">
    <property type="entry name" value="Radical_SAM"/>
    <property type="match status" value="1"/>
</dbReference>
<keyword evidence="5" id="KW-0411">Iron-sulfur</keyword>
<dbReference type="CDD" id="cd01335">
    <property type="entry name" value="Radical_SAM"/>
    <property type="match status" value="1"/>
</dbReference>
<dbReference type="InterPro" id="IPR051198">
    <property type="entry name" value="BchE-like"/>
</dbReference>
<keyword evidence="2" id="KW-0949">S-adenosyl-L-methionine</keyword>
<dbReference type="InterPro" id="IPR006158">
    <property type="entry name" value="Cobalamin-bd"/>
</dbReference>
<dbReference type="SMART" id="SM00729">
    <property type="entry name" value="Elp3"/>
    <property type="match status" value="1"/>
</dbReference>
<accession>A0A2N5ZEB9</accession>
<dbReference type="AlphaFoldDB" id="A0A2N5ZEB9"/>
<dbReference type="Gene3D" id="3.80.30.20">
    <property type="entry name" value="tm_1862 like domain"/>
    <property type="match status" value="1"/>
</dbReference>
<evidence type="ECO:0000256" key="2">
    <source>
        <dbReference type="ARBA" id="ARBA00022691"/>
    </source>
</evidence>
<evidence type="ECO:0000256" key="3">
    <source>
        <dbReference type="ARBA" id="ARBA00022723"/>
    </source>
</evidence>
<reference evidence="7 8" key="1">
    <citation type="submission" date="2017-11" db="EMBL/GenBank/DDBJ databases">
        <title>Genome-resolved metagenomics identifies genetic mobility, metabolic interactions, and unexpected diversity in perchlorate-reducing communities.</title>
        <authorList>
            <person name="Barnum T.P."/>
            <person name="Figueroa I.A."/>
            <person name="Carlstrom C.I."/>
            <person name="Lucas L.N."/>
            <person name="Engelbrektson A.L."/>
            <person name="Coates J.D."/>
        </authorList>
    </citation>
    <scope>NUCLEOTIDE SEQUENCE [LARGE SCALE GENOMIC DNA]</scope>
    <source>
        <strain evidence="7">BM706</strain>
    </source>
</reference>
<evidence type="ECO:0000313" key="7">
    <source>
        <dbReference type="EMBL" id="PLX16974.1"/>
    </source>
</evidence>
<dbReference type="GO" id="GO:0005829">
    <property type="term" value="C:cytosol"/>
    <property type="evidence" value="ECO:0007669"/>
    <property type="project" value="TreeGrafter"/>
</dbReference>
<evidence type="ECO:0000259" key="6">
    <source>
        <dbReference type="PROSITE" id="PS51918"/>
    </source>
</evidence>
<dbReference type="GO" id="GO:0046872">
    <property type="term" value="F:metal ion binding"/>
    <property type="evidence" value="ECO:0007669"/>
    <property type="project" value="UniProtKB-KW"/>
</dbReference>
<dbReference type="InterPro" id="IPR058240">
    <property type="entry name" value="rSAM_sf"/>
</dbReference>
<dbReference type="SFLD" id="SFLDS00029">
    <property type="entry name" value="Radical_SAM"/>
    <property type="match status" value="1"/>
</dbReference>
<evidence type="ECO:0000256" key="5">
    <source>
        <dbReference type="ARBA" id="ARBA00023014"/>
    </source>
</evidence>